<evidence type="ECO:0000256" key="5">
    <source>
        <dbReference type="ARBA" id="ARBA00060793"/>
    </source>
</evidence>
<evidence type="ECO:0000256" key="1">
    <source>
        <dbReference type="ARBA" id="ARBA00022602"/>
    </source>
</evidence>
<dbReference type="FunFam" id="3.40.50.1950:FF:000001">
    <property type="entry name" value="Flavin prenyltransferase UbiX"/>
    <property type="match status" value="1"/>
</dbReference>
<comment type="subcellular location">
    <subcellularLocation>
        <location evidence="6">Mitochondrion</location>
    </subcellularLocation>
</comment>
<feature type="binding site" evidence="6">
    <location>
        <position position="101"/>
    </location>
    <ligand>
        <name>FMN</name>
        <dbReference type="ChEBI" id="CHEBI:58210"/>
    </ligand>
</feature>
<evidence type="ECO:0000256" key="4">
    <source>
        <dbReference type="ARBA" id="ARBA00022679"/>
    </source>
</evidence>
<dbReference type="PANTHER" id="PTHR43374">
    <property type="entry name" value="FLAVIN PRENYLTRANSFERASE"/>
    <property type="match status" value="1"/>
</dbReference>
<comment type="subunit">
    <text evidence="6">Oligomer.</text>
</comment>
<feature type="binding site" evidence="6">
    <location>
        <begin position="152"/>
        <end position="155"/>
    </location>
    <ligand>
        <name>FMN</name>
        <dbReference type="ChEBI" id="CHEBI:58210"/>
    </ligand>
</feature>
<dbReference type="GO" id="GO:0106141">
    <property type="term" value="F:flavin prenyltransferase activity"/>
    <property type="evidence" value="ECO:0007669"/>
    <property type="project" value="UniProtKB-EC"/>
</dbReference>
<evidence type="ECO:0000256" key="2">
    <source>
        <dbReference type="ARBA" id="ARBA00022630"/>
    </source>
</evidence>
<dbReference type="SUPFAM" id="SSF52507">
    <property type="entry name" value="Homo-oligomeric flavin-containing Cys decarboxylases, HFCD"/>
    <property type="match status" value="1"/>
</dbReference>
<comment type="caution">
    <text evidence="9">The sequence shown here is derived from an EMBL/GenBank/DDBJ whole genome shotgun (WGS) entry which is preliminary data.</text>
</comment>
<proteinExistence type="inferred from homology"/>
<keyword evidence="6" id="KW-0496">Mitochondrion</keyword>
<dbReference type="NCBIfam" id="NF004685">
    <property type="entry name" value="PRK06029.1"/>
    <property type="match status" value="1"/>
</dbReference>
<keyword evidence="2 6" id="KW-0285">Flavoprotein</keyword>
<keyword evidence="4 6" id="KW-0808">Transferase</keyword>
<dbReference type="EC" id="2.5.1.129" evidence="6"/>
<evidence type="ECO:0000313" key="9">
    <source>
        <dbReference type="EMBL" id="KAF4301744.1"/>
    </source>
</evidence>
<dbReference type="InterPro" id="IPR036551">
    <property type="entry name" value="Flavin_trans-like"/>
</dbReference>
<keyword evidence="10" id="KW-1185">Reference proteome</keyword>
<dbReference type="OrthoDB" id="5126881at2759"/>
<comment type="function">
    <text evidence="6">Flavin prenyltransferase that catalyzes the synthesis of the prenylated FMN cofactor (prenyl-FMN) for the ferulic acid decarboxylase FDC1. The prenyltransferase is metal-independent and links a dimethylallyl moiety from dimethylallyl monophosphate (DMAP) to the flavin N5 and C6 atoms of FMN.</text>
</comment>
<feature type="binding site" evidence="6">
    <location>
        <begin position="75"/>
        <end position="77"/>
    </location>
    <ligand>
        <name>FMN</name>
        <dbReference type="ChEBI" id="CHEBI:58210"/>
    </ligand>
</feature>
<name>A0A8H4IK56_9PEZI</name>
<dbReference type="EMBL" id="WWBZ02000073">
    <property type="protein sequence ID" value="KAF4301744.1"/>
    <property type="molecule type" value="Genomic_DNA"/>
</dbReference>
<dbReference type="NCBIfam" id="TIGR00421">
    <property type="entry name" value="ubiX_pad"/>
    <property type="match status" value="1"/>
</dbReference>
<feature type="binding site" evidence="6">
    <location>
        <position position="217"/>
    </location>
    <ligand>
        <name>dimethylallyl phosphate</name>
        <dbReference type="ChEBI" id="CHEBI:88052"/>
    </ligand>
</feature>
<comment type="catalytic activity">
    <reaction evidence="6">
        <text>dimethylallyl phosphate + FMNH2 = prenylated FMNH2 + phosphate</text>
        <dbReference type="Rhea" id="RHEA:37743"/>
        <dbReference type="ChEBI" id="CHEBI:43474"/>
        <dbReference type="ChEBI" id="CHEBI:57618"/>
        <dbReference type="ChEBI" id="CHEBI:87467"/>
        <dbReference type="ChEBI" id="CHEBI:88052"/>
        <dbReference type="EC" id="2.5.1.129"/>
    </reaction>
</comment>
<feature type="domain" description="Flavoprotein" evidence="8">
    <location>
        <begin position="68"/>
        <end position="237"/>
    </location>
</feature>
<evidence type="ECO:0000256" key="3">
    <source>
        <dbReference type="ARBA" id="ARBA00022643"/>
    </source>
</evidence>
<dbReference type="PANTHER" id="PTHR43374:SF1">
    <property type="entry name" value="FLAVIN PRENYLTRANSFERASE PAD1, MITOCHONDRIAL"/>
    <property type="match status" value="1"/>
</dbReference>
<evidence type="ECO:0000313" key="10">
    <source>
        <dbReference type="Proteomes" id="UP000572817"/>
    </source>
</evidence>
<gene>
    <name evidence="6" type="primary">PAD1</name>
    <name evidence="9" type="ORF">GTA08_BOTSDO09628</name>
</gene>
<comment type="similarity">
    <text evidence="5 6">Belongs to the UbiX/PAD1 family.</text>
</comment>
<accession>A0A8H4IK56</accession>
<evidence type="ECO:0000256" key="6">
    <source>
        <dbReference type="HAMAP-Rule" id="MF_03197"/>
    </source>
</evidence>
<dbReference type="AlphaFoldDB" id="A0A8H4IK56"/>
<dbReference type="GO" id="GO:0005739">
    <property type="term" value="C:mitochondrion"/>
    <property type="evidence" value="ECO:0007669"/>
    <property type="project" value="UniProtKB-SubCell"/>
</dbReference>
<dbReference type="HAMAP" id="MF_01984">
    <property type="entry name" value="ubiX_pad"/>
    <property type="match status" value="1"/>
</dbReference>
<protein>
    <recommendedName>
        <fullName evidence="6">Flavin prenyltransferase PAD1, mitochondrial</fullName>
        <ecNumber evidence="6">2.5.1.129</ecNumber>
    </recommendedName>
</protein>
<dbReference type="GO" id="GO:0016831">
    <property type="term" value="F:carboxy-lyase activity"/>
    <property type="evidence" value="ECO:0007669"/>
    <property type="project" value="TreeGrafter"/>
</dbReference>
<evidence type="ECO:0000259" key="8">
    <source>
        <dbReference type="Pfam" id="PF02441"/>
    </source>
</evidence>
<dbReference type="Gene3D" id="3.40.50.1950">
    <property type="entry name" value="Flavin prenyltransferase-like"/>
    <property type="match status" value="1"/>
</dbReference>
<feature type="compositionally biased region" description="Low complexity" evidence="7">
    <location>
        <begin position="38"/>
        <end position="50"/>
    </location>
</feature>
<keyword evidence="1 6" id="KW-0637">Prenyltransferase</keyword>
<reference evidence="9" key="1">
    <citation type="submission" date="2020-04" db="EMBL/GenBank/DDBJ databases">
        <title>Genome Assembly and Annotation of Botryosphaeria dothidea sdau 11-99, a Latent Pathogen of Apple Fruit Ring Rot in China.</title>
        <authorList>
            <person name="Yu C."/>
            <person name="Diao Y."/>
            <person name="Lu Q."/>
            <person name="Zhao J."/>
            <person name="Cui S."/>
            <person name="Peng C."/>
            <person name="He B."/>
            <person name="Liu H."/>
        </authorList>
    </citation>
    <scope>NUCLEOTIDE SEQUENCE [LARGE SCALE GENOMIC DNA]</scope>
    <source>
        <strain evidence="9">Sdau11-99</strain>
    </source>
</reference>
<evidence type="ECO:0000256" key="7">
    <source>
        <dbReference type="SAM" id="MobiDB-lite"/>
    </source>
</evidence>
<organism evidence="9 10">
    <name type="scientific">Botryosphaeria dothidea</name>
    <dbReference type="NCBI Taxonomy" id="55169"/>
    <lineage>
        <taxon>Eukaryota</taxon>
        <taxon>Fungi</taxon>
        <taxon>Dikarya</taxon>
        <taxon>Ascomycota</taxon>
        <taxon>Pezizomycotina</taxon>
        <taxon>Dothideomycetes</taxon>
        <taxon>Dothideomycetes incertae sedis</taxon>
        <taxon>Botryosphaeriales</taxon>
        <taxon>Botryosphaeriaceae</taxon>
        <taxon>Botryosphaeria</taxon>
    </lineage>
</organism>
<sequence>MQTATQRSFQTLFRKAHPNISTLPAAPISATRPIHTGSSSSSSNNNNNNSPIDPRTTTPFPIVQRNPRIVVGVTGATGTVFSVRLLEILRALDIETHLILSKWALATMKYETDVPASHLVSLATKHYAMKDMAAPPSSGSFLHDGMIVVPCSMKTLAAVRAGYCDDLISRSADVCLKEGRRLVLVVRETPLSAVHLENMAVVQRAGATIFPPVPAFYTRPKTIEDLVDQSVGRMLDSLGIHVEGFERWEGMRKA</sequence>
<feature type="region of interest" description="Disordered" evidence="7">
    <location>
        <begin position="23"/>
        <end position="60"/>
    </location>
</feature>
<feature type="binding site" evidence="6">
    <location>
        <position position="233"/>
    </location>
    <ligand>
        <name>dimethylallyl phosphate</name>
        <dbReference type="ChEBI" id="CHEBI:88052"/>
    </ligand>
</feature>
<dbReference type="InterPro" id="IPR003382">
    <property type="entry name" value="Flavoprotein"/>
</dbReference>
<feature type="binding site" evidence="6">
    <location>
        <position position="187"/>
    </location>
    <ligand>
        <name>FMN</name>
        <dbReference type="ChEBI" id="CHEBI:58210"/>
    </ligand>
</feature>
<keyword evidence="3 6" id="KW-0288">FMN</keyword>
<dbReference type="Proteomes" id="UP000572817">
    <property type="component" value="Unassembled WGS sequence"/>
</dbReference>
<dbReference type="Pfam" id="PF02441">
    <property type="entry name" value="Flavoprotein"/>
    <property type="match status" value="1"/>
</dbReference>
<dbReference type="InterPro" id="IPR004507">
    <property type="entry name" value="UbiX-like"/>
</dbReference>